<evidence type="ECO:0000259" key="1">
    <source>
        <dbReference type="Pfam" id="PF00905"/>
    </source>
</evidence>
<accession>A0A2T4CP71</accession>
<name>A0A2T4CP71_9GAMM</name>
<organism evidence="2 3">
    <name type="scientific">Pseudidiomarina aestuarii</name>
    <dbReference type="NCBI Taxonomy" id="624146"/>
    <lineage>
        <taxon>Bacteria</taxon>
        <taxon>Pseudomonadati</taxon>
        <taxon>Pseudomonadota</taxon>
        <taxon>Gammaproteobacteria</taxon>
        <taxon>Alteromonadales</taxon>
        <taxon>Idiomarinaceae</taxon>
        <taxon>Pseudidiomarina</taxon>
    </lineage>
</organism>
<dbReference type="InterPro" id="IPR001460">
    <property type="entry name" value="PCN-bd_Tpept"/>
</dbReference>
<evidence type="ECO:0000313" key="3">
    <source>
        <dbReference type="Proteomes" id="UP000243022"/>
    </source>
</evidence>
<dbReference type="Proteomes" id="UP000243022">
    <property type="component" value="Unassembled WGS sequence"/>
</dbReference>
<feature type="domain" description="Penicillin-binding protein transpeptidase" evidence="1">
    <location>
        <begin position="10"/>
        <end position="136"/>
    </location>
</feature>
<dbReference type="InterPro" id="IPR012338">
    <property type="entry name" value="Beta-lactam/transpept-like"/>
</dbReference>
<dbReference type="PANTHER" id="PTHR30627">
    <property type="entry name" value="PEPTIDOGLYCAN D,D-TRANSPEPTIDASE"/>
    <property type="match status" value="1"/>
</dbReference>
<evidence type="ECO:0000313" key="2">
    <source>
        <dbReference type="EMBL" id="PTB83308.1"/>
    </source>
</evidence>
<sequence>RGQRPVPRLLGEIGDGDIRLPAVVEERPPVILNNPENWEIARDAMTKVVTSIKGTARTAFKDATYTSAGKTGTAQVIGIAQDAEYDAESIAEEYRDNAMYVGYAPHDNPEIVIVLAVENAGGGGSVAAPLARKVMDFYFSQVNTLANNR</sequence>
<dbReference type="InterPro" id="IPR050515">
    <property type="entry name" value="Beta-lactam/transpept"/>
</dbReference>
<dbReference type="Gene3D" id="3.40.710.10">
    <property type="entry name" value="DD-peptidase/beta-lactamase superfamily"/>
    <property type="match status" value="1"/>
</dbReference>
<dbReference type="GO" id="GO:0071555">
    <property type="term" value="P:cell wall organization"/>
    <property type="evidence" value="ECO:0007669"/>
    <property type="project" value="TreeGrafter"/>
</dbReference>
<dbReference type="AlphaFoldDB" id="A0A2T4CP71"/>
<dbReference type="GO" id="GO:0005886">
    <property type="term" value="C:plasma membrane"/>
    <property type="evidence" value="ECO:0007669"/>
    <property type="project" value="TreeGrafter"/>
</dbReference>
<dbReference type="EMBL" id="PYVS01000002">
    <property type="protein sequence ID" value="PTB83308.1"/>
    <property type="molecule type" value="Genomic_DNA"/>
</dbReference>
<protein>
    <submittedName>
        <fullName evidence="2">Penicillin-binding protein 2</fullName>
    </submittedName>
</protein>
<dbReference type="PANTHER" id="PTHR30627:SF2">
    <property type="entry name" value="PEPTIDOGLYCAN D,D-TRANSPEPTIDASE MRDA"/>
    <property type="match status" value="1"/>
</dbReference>
<comment type="caution">
    <text evidence="2">The sequence shown here is derived from an EMBL/GenBank/DDBJ whole genome shotgun (WGS) entry which is preliminary data.</text>
</comment>
<dbReference type="SUPFAM" id="SSF56601">
    <property type="entry name" value="beta-lactamase/transpeptidase-like"/>
    <property type="match status" value="1"/>
</dbReference>
<proteinExistence type="predicted"/>
<reference evidence="2 3" key="1">
    <citation type="submission" date="2018-03" db="EMBL/GenBank/DDBJ databases">
        <title>Cross-interface Injection: A General Nanoliter Liquid Handling Method Applied to Single Cells Genome Amplification Automated Nanoliter Liquid Handling Applied to Single Cell Multiple Displacement Amplification.</title>
        <authorList>
            <person name="Yun J."/>
            <person name="Xu P."/>
            <person name="Xu J."/>
            <person name="Dai X."/>
            <person name="Wang Y."/>
            <person name="Zheng X."/>
            <person name="Cao C."/>
            <person name="Yi Q."/>
            <person name="Zhu Y."/>
            <person name="Wang L."/>
            <person name="Dong Z."/>
            <person name="Huang Y."/>
            <person name="Huang L."/>
            <person name="Du W."/>
        </authorList>
    </citation>
    <scope>NUCLEOTIDE SEQUENCE [LARGE SCALE GENOMIC DNA]</scope>
    <source>
        <strain evidence="2 3">Z-E1-2</strain>
    </source>
</reference>
<dbReference type="GO" id="GO:0008658">
    <property type="term" value="F:penicillin binding"/>
    <property type="evidence" value="ECO:0007669"/>
    <property type="project" value="InterPro"/>
</dbReference>
<feature type="non-terminal residue" evidence="2">
    <location>
        <position position="1"/>
    </location>
</feature>
<dbReference type="Pfam" id="PF00905">
    <property type="entry name" value="Transpeptidase"/>
    <property type="match status" value="1"/>
</dbReference>
<gene>
    <name evidence="2" type="ORF">C9986_00335</name>
</gene>
<dbReference type="GO" id="GO:0071972">
    <property type="term" value="F:peptidoglycan L,D-transpeptidase activity"/>
    <property type="evidence" value="ECO:0007669"/>
    <property type="project" value="TreeGrafter"/>
</dbReference>